<dbReference type="InterPro" id="IPR050222">
    <property type="entry name" value="MATE_MdtK"/>
</dbReference>
<dbReference type="RefSeq" id="WP_205102562.1">
    <property type="nucleotide sequence ID" value="NZ_JACJJC010000008.1"/>
</dbReference>
<keyword evidence="8 10" id="KW-0472">Membrane</keyword>
<keyword evidence="2" id="KW-0813">Transport</keyword>
<evidence type="ECO:0000256" key="5">
    <source>
        <dbReference type="ARBA" id="ARBA00022692"/>
    </source>
</evidence>
<evidence type="ECO:0000313" key="11">
    <source>
        <dbReference type="EMBL" id="MBM6704087.1"/>
    </source>
</evidence>
<proteinExistence type="predicted"/>
<feature type="transmembrane region" description="Helical" evidence="10">
    <location>
        <begin position="422"/>
        <end position="446"/>
    </location>
</feature>
<name>A0ABS2DRX1_9BURK</name>
<accession>A0ABS2DRX1</accession>
<dbReference type="PANTHER" id="PTHR43298:SF2">
    <property type="entry name" value="FMN_FAD EXPORTER YEEO-RELATED"/>
    <property type="match status" value="1"/>
</dbReference>
<protein>
    <recommendedName>
        <fullName evidence="9">Multidrug-efflux transporter</fullName>
    </recommendedName>
</protein>
<dbReference type="CDD" id="cd13131">
    <property type="entry name" value="MATE_NorM_like"/>
    <property type="match status" value="1"/>
</dbReference>
<feature type="transmembrane region" description="Helical" evidence="10">
    <location>
        <begin position="96"/>
        <end position="113"/>
    </location>
</feature>
<feature type="transmembrane region" description="Helical" evidence="10">
    <location>
        <begin position="390"/>
        <end position="410"/>
    </location>
</feature>
<reference evidence="11 12" key="1">
    <citation type="journal article" date="2021" name="Sci. Rep.">
        <title>The distribution of antibiotic resistance genes in chicken gut microbiota commensals.</title>
        <authorList>
            <person name="Juricova H."/>
            <person name="Matiasovicova J."/>
            <person name="Kubasova T."/>
            <person name="Cejkova D."/>
            <person name="Rychlik I."/>
        </authorList>
    </citation>
    <scope>NUCLEOTIDE SEQUENCE [LARGE SCALE GENOMIC DNA]</scope>
    <source>
        <strain evidence="11 12">An829</strain>
    </source>
</reference>
<evidence type="ECO:0000256" key="2">
    <source>
        <dbReference type="ARBA" id="ARBA00022448"/>
    </source>
</evidence>
<evidence type="ECO:0000256" key="4">
    <source>
        <dbReference type="ARBA" id="ARBA00022475"/>
    </source>
</evidence>
<keyword evidence="6 10" id="KW-1133">Transmembrane helix</keyword>
<evidence type="ECO:0000256" key="1">
    <source>
        <dbReference type="ARBA" id="ARBA00004429"/>
    </source>
</evidence>
<keyword evidence="4" id="KW-1003">Cell membrane</keyword>
<feature type="transmembrane region" description="Helical" evidence="10">
    <location>
        <begin position="12"/>
        <end position="35"/>
    </location>
</feature>
<feature type="transmembrane region" description="Helical" evidence="10">
    <location>
        <begin position="241"/>
        <end position="266"/>
    </location>
</feature>
<evidence type="ECO:0000256" key="9">
    <source>
        <dbReference type="ARBA" id="ARBA00031636"/>
    </source>
</evidence>
<dbReference type="InterPro" id="IPR048279">
    <property type="entry name" value="MdtK-like"/>
</dbReference>
<feature type="transmembrane region" description="Helical" evidence="10">
    <location>
        <begin position="278"/>
        <end position="300"/>
    </location>
</feature>
<dbReference type="Pfam" id="PF01554">
    <property type="entry name" value="MatE"/>
    <property type="match status" value="2"/>
</dbReference>
<evidence type="ECO:0000256" key="6">
    <source>
        <dbReference type="ARBA" id="ARBA00022989"/>
    </source>
</evidence>
<evidence type="ECO:0000313" key="12">
    <source>
        <dbReference type="Proteomes" id="UP000715095"/>
    </source>
</evidence>
<dbReference type="InterPro" id="IPR002528">
    <property type="entry name" value="MATE_fam"/>
</dbReference>
<feature type="transmembrane region" description="Helical" evidence="10">
    <location>
        <begin position="350"/>
        <end position="369"/>
    </location>
</feature>
<feature type="transmembrane region" description="Helical" evidence="10">
    <location>
        <begin position="133"/>
        <end position="153"/>
    </location>
</feature>
<gene>
    <name evidence="11" type="ORF">H6A60_06255</name>
</gene>
<evidence type="ECO:0000256" key="3">
    <source>
        <dbReference type="ARBA" id="ARBA00022449"/>
    </source>
</evidence>
<dbReference type="EMBL" id="JACJJC010000008">
    <property type="protein sequence ID" value="MBM6704087.1"/>
    <property type="molecule type" value="Genomic_DNA"/>
</dbReference>
<feature type="transmembrane region" description="Helical" evidence="10">
    <location>
        <begin position="198"/>
        <end position="221"/>
    </location>
</feature>
<dbReference type="PIRSF" id="PIRSF006603">
    <property type="entry name" value="DinF"/>
    <property type="match status" value="1"/>
</dbReference>
<keyword evidence="7" id="KW-0406">Ion transport</keyword>
<keyword evidence="12" id="KW-1185">Reference proteome</keyword>
<sequence length="469" mass="50725">MTKALTPPEITFKALLRLAGPIFIANIAIIGSGTIDTIMAGQLGKEHLAAVALGIASTISVLMGLVGILQGLSPIAGHHFGARQFERIGAELNQSFWLVVLLALIGVPILLATDFWIELGDAKGEVAEMAAQYMFWTALALPGSMAARTFIAVNAAVSKPRITMWVSLAMLALKAPLNAIFMYGWLGFPAMGGAGAGVSFFALTYLSLIAYVLIWQFDPYYRRMHPSSWKLPDWKLLKEQLHVGIPIGLSTFFEVSSFTLMAIFVSRLGPAIISAHQIVANLTSMCYMFPLSIGIASSVLISQCLGAKWPALGERVLKRAFALSTTIALLASLILFFGRSPIIWLYTSEAAVHDLAVKLILFGCCYHVFDALQTVSSFSLRGYRVTTVPMIIYGVMLWGVGLGLGYQMAFHGEWAGGPYNVYGFWGMTSIGLFLTGTSLAVMAAWVSKTISKDDSHTPAEIAAALKHER</sequence>
<dbReference type="PANTHER" id="PTHR43298">
    <property type="entry name" value="MULTIDRUG RESISTANCE PROTEIN NORM-RELATED"/>
    <property type="match status" value="1"/>
</dbReference>
<evidence type="ECO:0000256" key="8">
    <source>
        <dbReference type="ARBA" id="ARBA00023136"/>
    </source>
</evidence>
<comment type="subcellular location">
    <subcellularLocation>
        <location evidence="1">Cell inner membrane</location>
        <topology evidence="1">Multi-pass membrane protein</topology>
    </subcellularLocation>
</comment>
<feature type="transmembrane region" description="Helical" evidence="10">
    <location>
        <begin position="320"/>
        <end position="338"/>
    </location>
</feature>
<dbReference type="Proteomes" id="UP000715095">
    <property type="component" value="Unassembled WGS sequence"/>
</dbReference>
<feature type="transmembrane region" description="Helical" evidence="10">
    <location>
        <begin position="47"/>
        <end position="75"/>
    </location>
</feature>
<comment type="caution">
    <text evidence="11">The sequence shown here is derived from an EMBL/GenBank/DDBJ whole genome shotgun (WGS) entry which is preliminary data.</text>
</comment>
<evidence type="ECO:0000256" key="10">
    <source>
        <dbReference type="SAM" id="Phobius"/>
    </source>
</evidence>
<feature type="transmembrane region" description="Helical" evidence="10">
    <location>
        <begin position="165"/>
        <end position="186"/>
    </location>
</feature>
<keyword evidence="5 10" id="KW-0812">Transmembrane</keyword>
<organism evidence="11 12">
    <name type="scientific">Sutterella massiliensis</name>
    <dbReference type="NCBI Taxonomy" id="1816689"/>
    <lineage>
        <taxon>Bacteria</taxon>
        <taxon>Pseudomonadati</taxon>
        <taxon>Pseudomonadota</taxon>
        <taxon>Betaproteobacteria</taxon>
        <taxon>Burkholderiales</taxon>
        <taxon>Sutterellaceae</taxon>
        <taxon>Sutterella</taxon>
    </lineage>
</organism>
<dbReference type="NCBIfam" id="TIGR00797">
    <property type="entry name" value="matE"/>
    <property type="match status" value="1"/>
</dbReference>
<keyword evidence="3" id="KW-0050">Antiport</keyword>
<evidence type="ECO:0000256" key="7">
    <source>
        <dbReference type="ARBA" id="ARBA00023065"/>
    </source>
</evidence>